<evidence type="ECO:0000256" key="1">
    <source>
        <dbReference type="ARBA" id="ARBA00001966"/>
    </source>
</evidence>
<comment type="cofactor">
    <cofactor evidence="1">
        <name>[4Fe-4S] cluster</name>
        <dbReference type="ChEBI" id="CHEBI:49883"/>
    </cofactor>
</comment>
<dbReference type="InterPro" id="IPR023885">
    <property type="entry name" value="4Fe4S-binding_SPASM_dom"/>
</dbReference>
<evidence type="ECO:0000256" key="4">
    <source>
        <dbReference type="ARBA" id="ARBA00022723"/>
    </source>
</evidence>
<dbReference type="SFLD" id="SFLDS00029">
    <property type="entry name" value="Radical_SAM"/>
    <property type="match status" value="1"/>
</dbReference>
<protein>
    <recommendedName>
        <fullName evidence="7">Radical SAM core domain-containing protein</fullName>
    </recommendedName>
</protein>
<evidence type="ECO:0000256" key="5">
    <source>
        <dbReference type="ARBA" id="ARBA00023004"/>
    </source>
</evidence>
<dbReference type="InterPro" id="IPR034391">
    <property type="entry name" value="AdoMet-like_SPASM_containing"/>
</dbReference>
<name>A0A512NM32_9HYPH</name>
<evidence type="ECO:0000256" key="6">
    <source>
        <dbReference type="ARBA" id="ARBA00023014"/>
    </source>
</evidence>
<dbReference type="SFLD" id="SFLDG01387">
    <property type="entry name" value="BtrN-like_SPASM_domain_contain"/>
    <property type="match status" value="1"/>
</dbReference>
<feature type="domain" description="Radical SAM core" evidence="7">
    <location>
        <begin position="73"/>
        <end position="314"/>
    </location>
</feature>
<dbReference type="InterPro" id="IPR058240">
    <property type="entry name" value="rSAM_sf"/>
</dbReference>
<evidence type="ECO:0000259" key="7">
    <source>
        <dbReference type="PROSITE" id="PS51918"/>
    </source>
</evidence>
<keyword evidence="3" id="KW-0949">S-adenosyl-L-methionine</keyword>
<dbReference type="PANTHER" id="PTHR11228">
    <property type="entry name" value="RADICAL SAM DOMAIN PROTEIN"/>
    <property type="match status" value="1"/>
</dbReference>
<dbReference type="Proteomes" id="UP000321058">
    <property type="component" value="Unassembled WGS sequence"/>
</dbReference>
<dbReference type="AlphaFoldDB" id="A0A512NM32"/>
<dbReference type="Pfam" id="PF13186">
    <property type="entry name" value="SPASM"/>
    <property type="match status" value="1"/>
</dbReference>
<dbReference type="EMBL" id="BKAJ01000146">
    <property type="protein sequence ID" value="GEP59979.1"/>
    <property type="molecule type" value="Genomic_DNA"/>
</dbReference>
<keyword evidence="5" id="KW-0408">Iron</keyword>
<organism evidence="8 9">
    <name type="scientific">Reyranella soli</name>
    <dbReference type="NCBI Taxonomy" id="1230389"/>
    <lineage>
        <taxon>Bacteria</taxon>
        <taxon>Pseudomonadati</taxon>
        <taxon>Pseudomonadota</taxon>
        <taxon>Alphaproteobacteria</taxon>
        <taxon>Hyphomicrobiales</taxon>
        <taxon>Reyranellaceae</taxon>
        <taxon>Reyranella</taxon>
    </lineage>
</organism>
<dbReference type="GO" id="GO:0046872">
    <property type="term" value="F:metal ion binding"/>
    <property type="evidence" value="ECO:0007669"/>
    <property type="project" value="UniProtKB-KW"/>
</dbReference>
<proteinExistence type="predicted"/>
<evidence type="ECO:0000313" key="8">
    <source>
        <dbReference type="EMBL" id="GEP59979.1"/>
    </source>
</evidence>
<dbReference type="CDD" id="cd01335">
    <property type="entry name" value="Radical_SAM"/>
    <property type="match status" value="1"/>
</dbReference>
<dbReference type="GO" id="GO:0003824">
    <property type="term" value="F:catalytic activity"/>
    <property type="evidence" value="ECO:0007669"/>
    <property type="project" value="InterPro"/>
</dbReference>
<keyword evidence="4" id="KW-0479">Metal-binding</keyword>
<evidence type="ECO:0000256" key="2">
    <source>
        <dbReference type="ARBA" id="ARBA00022485"/>
    </source>
</evidence>
<reference evidence="8 9" key="1">
    <citation type="submission" date="2019-07" db="EMBL/GenBank/DDBJ databases">
        <title>Whole genome shotgun sequence of Reyranella soli NBRC 108950.</title>
        <authorList>
            <person name="Hosoyama A."/>
            <person name="Uohara A."/>
            <person name="Ohji S."/>
            <person name="Ichikawa N."/>
        </authorList>
    </citation>
    <scope>NUCLEOTIDE SEQUENCE [LARGE SCALE GENOMIC DNA]</scope>
    <source>
        <strain evidence="8 9">NBRC 108950</strain>
    </source>
</reference>
<dbReference type="CDD" id="cd21109">
    <property type="entry name" value="SPASM"/>
    <property type="match status" value="1"/>
</dbReference>
<keyword evidence="9" id="KW-1185">Reference proteome</keyword>
<accession>A0A512NM32</accession>
<sequence length="876" mass="96779">MVAFCYRTAATDKGCGVLGIDMAMRLITDAVNYLIRRAAAQDSPSGQGSAVHWASKLRAIESYARFCEQGSLPDYPLEVFLEISNICDLKCGMCVQFSALNPHRLDMIKGTRRGFMNQEDVGENLQAALQHALLVHCFGYGEPTIHPTFRSFLDLVAGYEVMVDFFTNGMHLDDDFCRFLVDRNVYQITVSFSGATKQTYEKVYLGGDFEKVLGGIRALADAKRAKQSAYPIIEINSLGFHDHVAEFDKFVELMADHGVDRVMLKPLEAHSIIPQLYEHVSVMRPEKEGAIVRKALALGRRRGIQVNADLYMGRGAADDDDYRLRIAALKASADQRLGDGMRPFGQNPIADFDKIAAETLPIRSPNKQRNDPKVLRLDAAPVLSRTLLDVETPRTEAGDAISAYCMEPFKTLYVSRNGAAKPCCFGNPNAWYLGDVKRDDALAVWKGSGFEATRHDIPDGKYPLKTCETCLRKKSGPQGHLAQHLINSYLSWHLKVHGGNLRKTLDLQAPAAWRSIGKPAETIMQTRKEWLRERTSTASPADVWPMRELHDAGLFASTANGFVHRDLRPAHRMEMPVVISQQCASAAERVMAGLLFDIGVAHYRGSGSAIDLGMPRHMLGAFLEGVRRSAGYSSMLGAFAAKKYKPVLRYDQESRANDLSGYDELIETRIVGLRRVTWLPQKPIELILLEGAAKGRHFQQAFTGLAPGLVPGTTFIVLHNFYSEHAVYAKILFGLLSDYCEWLGQSGRSCILRIADVIPADILAMDPMRDLSADLQVAFHQRWDIQGLSLDARIGLQLSYARLLFEQGRADEAYTHIEQLAARFGPAAPSPAQAAQLGRRVSSFLGWVDKHHARHVSAGSIASPAAGADVTVASGS</sequence>
<gene>
    <name evidence="8" type="ORF">RSO01_71450</name>
</gene>
<dbReference type="InterPro" id="IPR013785">
    <property type="entry name" value="Aldolase_TIM"/>
</dbReference>
<dbReference type="SFLD" id="SFLDG01067">
    <property type="entry name" value="SPASM/twitch_domain_containing"/>
    <property type="match status" value="1"/>
</dbReference>
<comment type="caution">
    <text evidence="8">The sequence shown here is derived from an EMBL/GenBank/DDBJ whole genome shotgun (WGS) entry which is preliminary data.</text>
</comment>
<dbReference type="Gene3D" id="3.20.20.70">
    <property type="entry name" value="Aldolase class I"/>
    <property type="match status" value="2"/>
</dbReference>
<dbReference type="InterPro" id="IPR050377">
    <property type="entry name" value="Radical_SAM_PqqE_MftC-like"/>
</dbReference>
<keyword evidence="2" id="KW-0004">4Fe-4S</keyword>
<dbReference type="Pfam" id="PF04055">
    <property type="entry name" value="Radical_SAM"/>
    <property type="match status" value="1"/>
</dbReference>
<dbReference type="GO" id="GO:0051536">
    <property type="term" value="F:iron-sulfur cluster binding"/>
    <property type="evidence" value="ECO:0007669"/>
    <property type="project" value="UniProtKB-KW"/>
</dbReference>
<dbReference type="SUPFAM" id="SSF102114">
    <property type="entry name" value="Radical SAM enzymes"/>
    <property type="match status" value="1"/>
</dbReference>
<dbReference type="PROSITE" id="PS51918">
    <property type="entry name" value="RADICAL_SAM"/>
    <property type="match status" value="1"/>
</dbReference>
<evidence type="ECO:0000313" key="9">
    <source>
        <dbReference type="Proteomes" id="UP000321058"/>
    </source>
</evidence>
<evidence type="ECO:0000256" key="3">
    <source>
        <dbReference type="ARBA" id="ARBA00022691"/>
    </source>
</evidence>
<dbReference type="InterPro" id="IPR007197">
    <property type="entry name" value="rSAM"/>
</dbReference>
<keyword evidence="6" id="KW-0411">Iron-sulfur</keyword>
<dbReference type="PANTHER" id="PTHR11228:SF34">
    <property type="entry name" value="TUNGSTEN-CONTAINING ALDEHYDE FERREDOXIN OXIDOREDUCTASE COFACTOR MODIFYING PROTEIN"/>
    <property type="match status" value="1"/>
</dbReference>